<comment type="caution">
    <text evidence="1">The sequence shown here is derived from an EMBL/GenBank/DDBJ whole genome shotgun (WGS) entry which is preliminary data.</text>
</comment>
<sequence>MATTNVLLKSFRCYHTKKSLSGLAGLLSLLFLLGGCQAVLSPEQVTTAFWEAMAEGNLDSARKYATQETQHLVTKQQNLEDALVKTGVILIDDFNATVATVMTLKKPENNKDLSFDTVLLKENDLWKVDYQRTLNNLSNLPFGDVFKSLRAIGETINKGLEQQIPLFEKQIKSFSEELIRQLDEFRRKLEKAAPPEKQQPDSSTL</sequence>
<organism evidence="1 2">
    <name type="scientific">Candidatus Methylobacter titanis</name>
    <dbReference type="NCBI Taxonomy" id="3053457"/>
    <lineage>
        <taxon>Bacteria</taxon>
        <taxon>Pseudomonadati</taxon>
        <taxon>Pseudomonadota</taxon>
        <taxon>Gammaproteobacteria</taxon>
        <taxon>Methylococcales</taxon>
        <taxon>Methylococcaceae</taxon>
        <taxon>Methylobacter</taxon>
    </lineage>
</organism>
<evidence type="ECO:0000313" key="1">
    <source>
        <dbReference type="EMBL" id="MDI1230649.1"/>
    </source>
</evidence>
<dbReference type="EMBL" id="JAQSDF010000012">
    <property type="protein sequence ID" value="MDI1230649.1"/>
    <property type="molecule type" value="Genomic_DNA"/>
</dbReference>
<accession>A0AA43THR3</accession>
<gene>
    <name evidence="1" type="ORF">PSU93_05825</name>
</gene>
<reference evidence="1" key="1">
    <citation type="submission" date="2023-01" db="EMBL/GenBank/DDBJ databases">
        <title>Biogeochemical cycle of methane in antarctic sediments.</title>
        <authorList>
            <person name="Roldan D.M."/>
            <person name="Menes R.J."/>
        </authorList>
    </citation>
    <scope>NUCLEOTIDE SEQUENCE [LARGE SCALE GENOMIC DNA]</scope>
    <source>
        <strain evidence="1">K-2018 MAG008</strain>
    </source>
</reference>
<protein>
    <submittedName>
        <fullName evidence="1">DUF4878 domain-containing protein</fullName>
    </submittedName>
</protein>
<proteinExistence type="predicted"/>
<keyword evidence="2" id="KW-1185">Reference proteome</keyword>
<dbReference type="Proteomes" id="UP001160519">
    <property type="component" value="Unassembled WGS sequence"/>
</dbReference>
<name>A0AA43THR3_9GAMM</name>
<dbReference type="AlphaFoldDB" id="A0AA43THR3"/>
<evidence type="ECO:0000313" key="2">
    <source>
        <dbReference type="Proteomes" id="UP001160519"/>
    </source>
</evidence>